<comment type="caution">
    <text evidence="1">Lacks conserved residue(s) required for the propagation of feature annotation.</text>
</comment>
<keyword evidence="1" id="KW-0812">Transmembrane</keyword>
<dbReference type="GO" id="GO:0016020">
    <property type="term" value="C:membrane"/>
    <property type="evidence" value="ECO:0007669"/>
    <property type="project" value="UniProtKB-SubCell"/>
</dbReference>
<dbReference type="Proteomes" id="UP001558652">
    <property type="component" value="Unassembled WGS sequence"/>
</dbReference>
<comment type="caution">
    <text evidence="2">The sequence shown here is derived from an EMBL/GenBank/DDBJ whole genome shotgun (WGS) entry which is preliminary data.</text>
</comment>
<keyword evidence="3" id="KW-1185">Reference proteome</keyword>
<protein>
    <recommendedName>
        <fullName evidence="1">Pecanex-like protein</fullName>
    </recommendedName>
</protein>
<name>A0ABD0YR30_9HEMI</name>
<evidence type="ECO:0000313" key="3">
    <source>
        <dbReference type="Proteomes" id="UP001558652"/>
    </source>
</evidence>
<proteinExistence type="inferred from homology"/>
<keyword evidence="1" id="KW-1133">Transmembrane helix</keyword>
<dbReference type="EMBL" id="JBFDAA010000003">
    <property type="protein sequence ID" value="KAL1138407.1"/>
    <property type="molecule type" value="Genomic_DNA"/>
</dbReference>
<sequence>MGSQTLEILRQGVWASLTGGWYYDPHQDIFCNTFHLYLWLFLLCLPFTIYLYLPPSLIFWGVYCTSVALLFATVKLVNLSLHCMFDKPECMVEEAVDDKDIRKHQPHHTNQQTSPVRQVLNSKRVSMTPECSPPASSVGDSNDIGSIQLTNGITDMKVDVHRKNSSESSDGPCSCNIPSLRKDSAASTSWVNTGSSRSLSQVSLQRHLSGAKSLSGVLEGVENGDMIEEGRGRLHHRHRKRGRQRMSTFNIISHFYLQLILIPVFVIAMDVCINIFNVVSHAPNMLSV</sequence>
<feature type="transmembrane region" description="Helical" evidence="1">
    <location>
        <begin position="58"/>
        <end position="77"/>
    </location>
</feature>
<organism evidence="2 3">
    <name type="scientific">Ranatra chinensis</name>
    <dbReference type="NCBI Taxonomy" id="642074"/>
    <lineage>
        <taxon>Eukaryota</taxon>
        <taxon>Metazoa</taxon>
        <taxon>Ecdysozoa</taxon>
        <taxon>Arthropoda</taxon>
        <taxon>Hexapoda</taxon>
        <taxon>Insecta</taxon>
        <taxon>Pterygota</taxon>
        <taxon>Neoptera</taxon>
        <taxon>Paraneoptera</taxon>
        <taxon>Hemiptera</taxon>
        <taxon>Heteroptera</taxon>
        <taxon>Panheteroptera</taxon>
        <taxon>Nepomorpha</taxon>
        <taxon>Nepidae</taxon>
        <taxon>Ranatrinae</taxon>
        <taxon>Ranatra</taxon>
    </lineage>
</organism>
<dbReference type="PANTHER" id="PTHR12372">
    <property type="entry name" value="PECANEX"/>
    <property type="match status" value="1"/>
</dbReference>
<keyword evidence="1" id="KW-0472">Membrane</keyword>
<feature type="transmembrane region" description="Helical" evidence="1">
    <location>
        <begin position="249"/>
        <end position="276"/>
    </location>
</feature>
<dbReference type="PANTHER" id="PTHR12372:SF7">
    <property type="entry name" value="PROTEIN PECANEX"/>
    <property type="match status" value="1"/>
</dbReference>
<dbReference type="InterPro" id="IPR039797">
    <property type="entry name" value="Pecanex"/>
</dbReference>
<comment type="subcellular location">
    <subcellularLocation>
        <location evidence="1">Membrane</location>
        <topology evidence="1">Multi-pass membrane protein</topology>
    </subcellularLocation>
</comment>
<dbReference type="AlphaFoldDB" id="A0ABD0YR30"/>
<evidence type="ECO:0000256" key="1">
    <source>
        <dbReference type="RuleBase" id="RU367089"/>
    </source>
</evidence>
<reference evidence="2 3" key="1">
    <citation type="submission" date="2024-07" db="EMBL/GenBank/DDBJ databases">
        <title>Chromosome-level genome assembly of the water stick insect Ranatra chinensis (Heteroptera: Nepidae).</title>
        <authorList>
            <person name="Liu X."/>
        </authorList>
    </citation>
    <scope>NUCLEOTIDE SEQUENCE [LARGE SCALE GENOMIC DNA]</scope>
    <source>
        <strain evidence="2">Cailab_2021Rc</strain>
        <tissue evidence="2">Muscle</tissue>
    </source>
</reference>
<feature type="transmembrane region" description="Helical" evidence="1">
    <location>
        <begin position="34"/>
        <end position="52"/>
    </location>
</feature>
<comment type="similarity">
    <text evidence="1">Belongs to the pecanex family.</text>
</comment>
<gene>
    <name evidence="2" type="ORF">AAG570_008471</name>
</gene>
<accession>A0ABD0YR30</accession>
<evidence type="ECO:0000313" key="2">
    <source>
        <dbReference type="EMBL" id="KAL1138407.1"/>
    </source>
</evidence>